<feature type="compositionally biased region" description="Polar residues" evidence="1">
    <location>
        <begin position="430"/>
        <end position="446"/>
    </location>
</feature>
<evidence type="ECO:0000313" key="3">
    <source>
        <dbReference type="EMBL" id="WFE89379.1"/>
    </source>
</evidence>
<keyword evidence="3" id="KW-0808">Transferase</keyword>
<keyword evidence="2" id="KW-0812">Transmembrane</keyword>
<feature type="transmembrane region" description="Helical" evidence="2">
    <location>
        <begin position="52"/>
        <end position="74"/>
    </location>
</feature>
<dbReference type="EMBL" id="CP120863">
    <property type="protein sequence ID" value="WFE89379.1"/>
    <property type="molecule type" value="Genomic_DNA"/>
</dbReference>
<feature type="compositionally biased region" description="Basic and acidic residues" evidence="1">
    <location>
        <begin position="414"/>
        <end position="429"/>
    </location>
</feature>
<dbReference type="RefSeq" id="WP_265680427.1">
    <property type="nucleotide sequence ID" value="NZ_CP120863.1"/>
</dbReference>
<feature type="transmembrane region" description="Helical" evidence="2">
    <location>
        <begin position="105"/>
        <end position="121"/>
    </location>
</feature>
<keyword evidence="4" id="KW-1185">Reference proteome</keyword>
<sequence>MLYSQLSDRPAFAGTLQDIEERRYQLWLKAVSAVVIATLTFNFLLAVFNTNLIGISESHVILTELALIGCALLLAMSRNPALYVILALYLSYMAFILALRPELDLKAIRDFLIPIIFYFIGRKFQRIEDADRLVWTCTFIVLAIGFFEFLFLDLYTQVVDIFGYYVARGTLEIDDNFIEGSNLFVSSTRVGGRNFFDFLGQIRASSVFLEPVTMGNFGAFLCLWALFRKGMHHRILLLVLAFVVIVLADARFGMFVCFFLFVAAGAAYLVPRFLWWCLPPLIVFALAVFGGLFPDLPWADNFIGRLIHASHLQQLITLDALFGLQPDVPFLADNGFAYSIVKCGIIGLLALWTLFVFAPSNSPQALHFKALAVVYISLLMTVSNSFYSIKLAALFWVAAGAADIMKSSTTITRRQDVTAKPRPSNHETRSFWSTREQNRQSLRARV</sequence>
<feature type="transmembrane region" description="Helical" evidence="2">
    <location>
        <begin position="365"/>
        <end position="382"/>
    </location>
</feature>
<keyword evidence="2" id="KW-0472">Membrane</keyword>
<proteinExistence type="predicted"/>
<dbReference type="Proteomes" id="UP001209803">
    <property type="component" value="Chromosome"/>
</dbReference>
<feature type="transmembrane region" description="Helical" evidence="2">
    <location>
        <begin position="26"/>
        <end position="46"/>
    </location>
</feature>
<name>A0ABY8F4N4_9HYPH</name>
<organism evidence="3 4">
    <name type="scientific">Roseibium porphyridii</name>
    <dbReference type="NCBI Taxonomy" id="2866279"/>
    <lineage>
        <taxon>Bacteria</taxon>
        <taxon>Pseudomonadati</taxon>
        <taxon>Pseudomonadota</taxon>
        <taxon>Alphaproteobacteria</taxon>
        <taxon>Hyphomicrobiales</taxon>
        <taxon>Stappiaceae</taxon>
        <taxon>Roseibium</taxon>
    </lineage>
</organism>
<dbReference type="GO" id="GO:0016757">
    <property type="term" value="F:glycosyltransferase activity"/>
    <property type="evidence" value="ECO:0007669"/>
    <property type="project" value="UniProtKB-KW"/>
</dbReference>
<feature type="transmembrane region" description="Helical" evidence="2">
    <location>
        <begin position="336"/>
        <end position="358"/>
    </location>
</feature>
<evidence type="ECO:0000256" key="1">
    <source>
        <dbReference type="SAM" id="MobiDB-lite"/>
    </source>
</evidence>
<feature type="transmembrane region" description="Helical" evidence="2">
    <location>
        <begin position="133"/>
        <end position="152"/>
    </location>
</feature>
<feature type="transmembrane region" description="Helical" evidence="2">
    <location>
        <begin position="273"/>
        <end position="294"/>
    </location>
</feature>
<keyword evidence="3" id="KW-0328">Glycosyltransferase</keyword>
<gene>
    <name evidence="3" type="ORF">K1718_25030</name>
</gene>
<keyword evidence="2" id="KW-1133">Transmembrane helix</keyword>
<accession>A0ABY8F4N4</accession>
<feature type="transmembrane region" description="Helical" evidence="2">
    <location>
        <begin position="81"/>
        <end position="99"/>
    </location>
</feature>
<feature type="transmembrane region" description="Helical" evidence="2">
    <location>
        <begin position="234"/>
        <end position="267"/>
    </location>
</feature>
<protein>
    <submittedName>
        <fullName evidence="3">UDP-phosphate alpha N-acetylglucosaminyltransferase</fullName>
    </submittedName>
</protein>
<evidence type="ECO:0000256" key="2">
    <source>
        <dbReference type="SAM" id="Phobius"/>
    </source>
</evidence>
<feature type="region of interest" description="Disordered" evidence="1">
    <location>
        <begin position="414"/>
        <end position="446"/>
    </location>
</feature>
<reference evidence="3 4" key="1">
    <citation type="submission" date="2023-03" db="EMBL/GenBank/DDBJ databases">
        <title>Roseibium porphyridii sp. nov. and Roseibium rhodosorbium sp. nov. isolated from marine algae, Porphyridium cruentum and Rhodosorus marinus, respectively.</title>
        <authorList>
            <person name="Lee M.W."/>
            <person name="Choi B.J."/>
            <person name="Lee J.K."/>
            <person name="Choi D.G."/>
            <person name="Baek J.H."/>
            <person name="Bayburt H."/>
            <person name="Kim J.M."/>
            <person name="Han D.M."/>
            <person name="Kim K.H."/>
            <person name="Jeon C.O."/>
        </authorList>
    </citation>
    <scope>NUCLEOTIDE SEQUENCE [LARGE SCALE GENOMIC DNA]</scope>
    <source>
        <strain evidence="3 4">KMA01</strain>
    </source>
</reference>
<evidence type="ECO:0000313" key="4">
    <source>
        <dbReference type="Proteomes" id="UP001209803"/>
    </source>
</evidence>
<feature type="transmembrane region" description="Helical" evidence="2">
    <location>
        <begin position="207"/>
        <end position="227"/>
    </location>
</feature>